<dbReference type="Proteomes" id="UP000244754">
    <property type="component" value="Chromosome"/>
</dbReference>
<dbReference type="PANTHER" id="PTHR33507:SF3">
    <property type="entry name" value="INNER MEMBRANE PROTEIN YBBJ"/>
    <property type="match status" value="1"/>
</dbReference>
<dbReference type="EMBL" id="CP026948">
    <property type="protein sequence ID" value="AWB84025.1"/>
    <property type="molecule type" value="Genomic_DNA"/>
</dbReference>
<comment type="subcellular location">
    <subcellularLocation>
        <location evidence="1">Membrane</location>
        <topology evidence="1">Multi-pass membrane protein</topology>
    </subcellularLocation>
</comment>
<dbReference type="KEGG" id="clia:C3E79_05660"/>
<evidence type="ECO:0000256" key="3">
    <source>
        <dbReference type="ARBA" id="ARBA00022989"/>
    </source>
</evidence>
<dbReference type="Gene3D" id="2.40.50.140">
    <property type="entry name" value="Nucleic acid-binding proteins"/>
    <property type="match status" value="1"/>
</dbReference>
<name>A0A2S0WE18_9CORY</name>
<evidence type="ECO:0000256" key="1">
    <source>
        <dbReference type="ARBA" id="ARBA00004141"/>
    </source>
</evidence>
<organism evidence="6 7">
    <name type="scientific">Corynebacterium liangguodongii</name>
    <dbReference type="NCBI Taxonomy" id="2079535"/>
    <lineage>
        <taxon>Bacteria</taxon>
        <taxon>Bacillati</taxon>
        <taxon>Actinomycetota</taxon>
        <taxon>Actinomycetes</taxon>
        <taxon>Mycobacteriales</taxon>
        <taxon>Corynebacteriaceae</taxon>
        <taxon>Corynebacterium</taxon>
    </lineage>
</organism>
<dbReference type="OrthoDB" id="9792945at2"/>
<sequence>MGPVGALVWFIAAAVLAGLELLAGEFTFLMIAAGALTAGVAAFTAIPLWAEVAVFGVSSLAFWVFLRPYLHKRFHAPLLYDDSPRALVGQRAEVIEDITPGSGQVRLEGSIWSARSLDPAETIPAGQHVTVSDIDGPVAVVWKEP</sequence>
<dbReference type="GO" id="GO:0005886">
    <property type="term" value="C:plasma membrane"/>
    <property type="evidence" value="ECO:0007669"/>
    <property type="project" value="TreeGrafter"/>
</dbReference>
<dbReference type="InterPro" id="IPR002810">
    <property type="entry name" value="NfeD-like_C"/>
</dbReference>
<keyword evidence="7" id="KW-1185">Reference proteome</keyword>
<proteinExistence type="predicted"/>
<protein>
    <recommendedName>
        <fullName evidence="5">NfeD-like C-terminal domain-containing protein</fullName>
    </recommendedName>
</protein>
<keyword evidence="2" id="KW-0812">Transmembrane</keyword>
<evidence type="ECO:0000313" key="6">
    <source>
        <dbReference type="EMBL" id="AWB84025.1"/>
    </source>
</evidence>
<evidence type="ECO:0000259" key="5">
    <source>
        <dbReference type="Pfam" id="PF01957"/>
    </source>
</evidence>
<keyword evidence="3" id="KW-1133">Transmembrane helix</keyword>
<feature type="domain" description="NfeD-like C-terminal" evidence="5">
    <location>
        <begin position="86"/>
        <end position="143"/>
    </location>
</feature>
<dbReference type="SUPFAM" id="SSF141322">
    <property type="entry name" value="NfeD domain-like"/>
    <property type="match status" value="1"/>
</dbReference>
<keyword evidence="4" id="KW-0472">Membrane</keyword>
<reference evidence="7" key="1">
    <citation type="submission" date="2018-01" db="EMBL/GenBank/DDBJ databases">
        <authorList>
            <person name="Li J."/>
        </authorList>
    </citation>
    <scope>NUCLEOTIDE SEQUENCE [LARGE SCALE GENOMIC DNA]</scope>
    <source>
        <strain evidence="7">2184</strain>
    </source>
</reference>
<evidence type="ECO:0000256" key="4">
    <source>
        <dbReference type="ARBA" id="ARBA00023136"/>
    </source>
</evidence>
<accession>A0A2S0WE18</accession>
<evidence type="ECO:0000256" key="2">
    <source>
        <dbReference type="ARBA" id="ARBA00022692"/>
    </source>
</evidence>
<dbReference type="PANTHER" id="PTHR33507">
    <property type="entry name" value="INNER MEMBRANE PROTEIN YBBJ"/>
    <property type="match status" value="1"/>
</dbReference>
<dbReference type="Pfam" id="PF01957">
    <property type="entry name" value="NfeD"/>
    <property type="match status" value="1"/>
</dbReference>
<dbReference type="InterPro" id="IPR052165">
    <property type="entry name" value="Membrane_assoc_protease"/>
</dbReference>
<dbReference type="AlphaFoldDB" id="A0A2S0WE18"/>
<evidence type="ECO:0000313" key="7">
    <source>
        <dbReference type="Proteomes" id="UP000244754"/>
    </source>
</evidence>
<dbReference type="InterPro" id="IPR012340">
    <property type="entry name" value="NA-bd_OB-fold"/>
</dbReference>
<gene>
    <name evidence="6" type="ORF">C3E79_05660</name>
</gene>